<feature type="transmembrane region" description="Helical" evidence="1">
    <location>
        <begin position="201"/>
        <end position="220"/>
    </location>
</feature>
<feature type="transmembrane region" description="Helical" evidence="1">
    <location>
        <begin position="227"/>
        <end position="244"/>
    </location>
</feature>
<keyword evidence="1" id="KW-0472">Membrane</keyword>
<evidence type="ECO:0000256" key="1">
    <source>
        <dbReference type="SAM" id="Phobius"/>
    </source>
</evidence>
<feature type="transmembrane region" description="Helical" evidence="1">
    <location>
        <begin position="301"/>
        <end position="323"/>
    </location>
</feature>
<dbReference type="PANTHER" id="PTHR23028">
    <property type="entry name" value="ACETYLTRANSFERASE"/>
    <property type="match status" value="1"/>
</dbReference>
<feature type="transmembrane region" description="Helical" evidence="1">
    <location>
        <begin position="36"/>
        <end position="59"/>
    </location>
</feature>
<keyword evidence="1" id="KW-0812">Transmembrane</keyword>
<evidence type="ECO:0000313" key="4">
    <source>
        <dbReference type="Proteomes" id="UP001549320"/>
    </source>
</evidence>
<name>A0ABV2Q9I0_9BURK</name>
<evidence type="ECO:0000313" key="3">
    <source>
        <dbReference type="EMBL" id="MET4577533.1"/>
    </source>
</evidence>
<dbReference type="RefSeq" id="WP_354444007.1">
    <property type="nucleotide sequence ID" value="NZ_JBEPSH010000005.1"/>
</dbReference>
<dbReference type="PANTHER" id="PTHR23028:SF134">
    <property type="entry name" value="PUTATIVE (AFU_ORTHOLOGUE AFUA_4G08520)-RELATED"/>
    <property type="match status" value="1"/>
</dbReference>
<feature type="transmembrane region" description="Helical" evidence="1">
    <location>
        <begin position="146"/>
        <end position="165"/>
    </location>
</feature>
<feature type="domain" description="Acyltransferase 3" evidence="2">
    <location>
        <begin position="9"/>
        <end position="319"/>
    </location>
</feature>
<dbReference type="EMBL" id="JBEPSH010000005">
    <property type="protein sequence ID" value="MET4577533.1"/>
    <property type="molecule type" value="Genomic_DNA"/>
</dbReference>
<accession>A0ABV2Q9I0</accession>
<dbReference type="InterPro" id="IPR050879">
    <property type="entry name" value="Acyltransferase_3"/>
</dbReference>
<feature type="transmembrane region" description="Helical" evidence="1">
    <location>
        <begin position="172"/>
        <end position="189"/>
    </location>
</feature>
<reference evidence="3 4" key="1">
    <citation type="submission" date="2024-06" db="EMBL/GenBank/DDBJ databases">
        <title>Sorghum-associated microbial communities from plants grown in Nebraska, USA.</title>
        <authorList>
            <person name="Schachtman D."/>
        </authorList>
    </citation>
    <scope>NUCLEOTIDE SEQUENCE [LARGE SCALE GENOMIC DNA]</scope>
    <source>
        <strain evidence="3 4">2709</strain>
    </source>
</reference>
<keyword evidence="4" id="KW-1185">Reference proteome</keyword>
<keyword evidence="1" id="KW-1133">Transmembrane helix</keyword>
<gene>
    <name evidence="3" type="ORF">ABIE13_002644</name>
</gene>
<evidence type="ECO:0000259" key="2">
    <source>
        <dbReference type="Pfam" id="PF01757"/>
    </source>
</evidence>
<protein>
    <submittedName>
        <fullName evidence="3">Peptidoglycan/LPS O-acetylase OafA/YrhL</fullName>
    </submittedName>
</protein>
<dbReference type="Pfam" id="PF01757">
    <property type="entry name" value="Acyl_transf_3"/>
    <property type="match status" value="1"/>
</dbReference>
<dbReference type="InterPro" id="IPR002656">
    <property type="entry name" value="Acyl_transf_3_dom"/>
</dbReference>
<sequence length="334" mass="37258">MQPEPHKDNNFDFLRMAAALGVLISHQASLTGLPEPIFLGVSLGGFCVLIFFAISGYLVAGSWSHDPNAWRFAARRLLRIWPGLLVVCLLVALLLGPIVSQLGVKSYLASPATWDYLTQLNLWTFKAQLPGVFVGNPLPESANGSLWTIPIEIRCYLALLVVGLLGLMRRTFVLPVVFSLFACWFFFLFKTGYDQPIRLHLQMAVVFFCAASLYQLRAIWIPHRRKVSIAAFVAVLALWFGGFQEMAYTLGVPVVVVLFSTASWPVLRRAGRYGDVSYGLYIYAYPVQQTVIWLGDNQLPFGVGLALSTAITLALAWLSWTFVEKPALRLKRLL</sequence>
<feature type="transmembrane region" description="Helical" evidence="1">
    <location>
        <begin position="80"/>
        <end position="99"/>
    </location>
</feature>
<organism evidence="3 4">
    <name type="scientific">Ottowia thiooxydans</name>
    <dbReference type="NCBI Taxonomy" id="219182"/>
    <lineage>
        <taxon>Bacteria</taxon>
        <taxon>Pseudomonadati</taxon>
        <taxon>Pseudomonadota</taxon>
        <taxon>Betaproteobacteria</taxon>
        <taxon>Burkholderiales</taxon>
        <taxon>Comamonadaceae</taxon>
        <taxon>Ottowia</taxon>
    </lineage>
</organism>
<dbReference type="Proteomes" id="UP001549320">
    <property type="component" value="Unassembled WGS sequence"/>
</dbReference>
<proteinExistence type="predicted"/>
<comment type="caution">
    <text evidence="3">The sequence shown here is derived from an EMBL/GenBank/DDBJ whole genome shotgun (WGS) entry which is preliminary data.</text>
</comment>